<dbReference type="InterPro" id="IPR011051">
    <property type="entry name" value="RmlC_Cupin_sf"/>
</dbReference>
<sequence>MSIPEDIIEHAHKGTATKKDAFELFQKGEELPEMFSKYFSGKAWLNMLVNRDNEFNCPIGNVTFEPGCRNNWHKHPGGQILLVTGGRGYYQEEGKPVQELKPGDVVTIAPNVKHWHGAVPDRWFVHLSVETNVNAGSVEWLEPVNDEEYLALK</sequence>
<dbReference type="InterPro" id="IPR013096">
    <property type="entry name" value="Cupin_2"/>
</dbReference>
<dbReference type="EMBL" id="CP009518">
    <property type="protein sequence ID" value="AKB85306.1"/>
    <property type="molecule type" value="Genomic_DNA"/>
</dbReference>
<evidence type="ECO:0000313" key="3">
    <source>
        <dbReference type="Proteomes" id="UP000033048"/>
    </source>
</evidence>
<dbReference type="Gene3D" id="2.60.120.10">
    <property type="entry name" value="Jelly Rolls"/>
    <property type="match status" value="1"/>
</dbReference>
<dbReference type="PANTHER" id="PTHR43698">
    <property type="entry name" value="RIBD C-TERMINAL DOMAIN CONTAINING PROTEIN"/>
    <property type="match status" value="1"/>
</dbReference>
<feature type="domain" description="Cupin type-2" evidence="1">
    <location>
        <begin position="62"/>
        <end position="118"/>
    </location>
</feature>
<evidence type="ECO:0000313" key="2">
    <source>
        <dbReference type="EMBL" id="AKB85306.1"/>
    </source>
</evidence>
<dbReference type="AlphaFoldDB" id="A0A0E3SR53"/>
<dbReference type="CDD" id="cd02233">
    <property type="entry name" value="cupin_HNL-like"/>
    <property type="match status" value="1"/>
</dbReference>
<dbReference type="InterPro" id="IPR047263">
    <property type="entry name" value="HNL-like_cupin"/>
</dbReference>
<accession>A0A0E3SR53</accession>
<dbReference type="PANTHER" id="PTHR43698:SF1">
    <property type="entry name" value="BLL4564 PROTEIN"/>
    <property type="match status" value="1"/>
</dbReference>
<reference evidence="2 3" key="1">
    <citation type="submission" date="2014-07" db="EMBL/GenBank/DDBJ databases">
        <title>Methanogenic archaea and the global carbon cycle.</title>
        <authorList>
            <person name="Henriksen J.R."/>
            <person name="Luke J."/>
            <person name="Reinhart S."/>
            <person name="Benedict M.N."/>
            <person name="Youngblut N.D."/>
            <person name="Metcalf M.E."/>
            <person name="Whitaker R.J."/>
            <person name="Metcalf W.W."/>
        </authorList>
    </citation>
    <scope>NUCLEOTIDE SEQUENCE [LARGE SCALE GENOMIC DNA]</scope>
    <source>
        <strain evidence="2 3">MM1</strain>
    </source>
</reference>
<dbReference type="SUPFAM" id="SSF51182">
    <property type="entry name" value="RmlC-like cupins"/>
    <property type="match status" value="1"/>
</dbReference>
<gene>
    <name evidence="2" type="ORF">MCMEM_1253</name>
</gene>
<dbReference type="STRING" id="1434104.MCMEM_1253"/>
<dbReference type="PATRIC" id="fig|1434104.5.peg.1373"/>
<dbReference type="KEGG" id="mmet:MCMEM_1253"/>
<name>A0A0E3SR53_METMT</name>
<dbReference type="OrthoDB" id="82049at2157"/>
<proteinExistence type="predicted"/>
<protein>
    <submittedName>
        <fullName evidence="2">Transcriptional regulator</fullName>
    </submittedName>
</protein>
<organism evidence="2 3">
    <name type="scientific">Methanococcoides methylutens MM1</name>
    <dbReference type="NCBI Taxonomy" id="1434104"/>
    <lineage>
        <taxon>Archaea</taxon>
        <taxon>Methanobacteriati</taxon>
        <taxon>Methanobacteriota</taxon>
        <taxon>Stenosarchaea group</taxon>
        <taxon>Methanomicrobia</taxon>
        <taxon>Methanosarcinales</taxon>
        <taxon>Methanosarcinaceae</taxon>
        <taxon>Methanococcoides</taxon>
    </lineage>
</organism>
<dbReference type="Proteomes" id="UP000033048">
    <property type="component" value="Chromosome"/>
</dbReference>
<dbReference type="HOGENOM" id="CLU_072993_2_0_2"/>
<evidence type="ECO:0000259" key="1">
    <source>
        <dbReference type="Pfam" id="PF07883"/>
    </source>
</evidence>
<keyword evidence="3" id="KW-1185">Reference proteome</keyword>
<dbReference type="InterPro" id="IPR014710">
    <property type="entry name" value="RmlC-like_jellyroll"/>
</dbReference>
<dbReference type="Pfam" id="PF07883">
    <property type="entry name" value="Cupin_2"/>
    <property type="match status" value="1"/>
</dbReference>